<comment type="caution">
    <text evidence="2">The sequence shown here is derived from an EMBL/GenBank/DDBJ whole genome shotgun (WGS) entry which is preliminary data.</text>
</comment>
<keyword evidence="3" id="KW-1185">Reference proteome</keyword>
<dbReference type="OrthoDB" id="674980at2759"/>
<dbReference type="EMBL" id="PJQY01002260">
    <property type="protein sequence ID" value="PQP95283.1"/>
    <property type="molecule type" value="Genomic_DNA"/>
</dbReference>
<reference evidence="2 3" key="1">
    <citation type="submission" date="2018-02" db="EMBL/GenBank/DDBJ databases">
        <title>Draft genome of wild Prunus yedoensis var. nudiflora.</title>
        <authorList>
            <person name="Baek S."/>
            <person name="Kim J.-H."/>
            <person name="Choi K."/>
            <person name="Kim G.-B."/>
            <person name="Cho A."/>
            <person name="Jang H."/>
            <person name="Shin C.-H."/>
            <person name="Yu H.-J."/>
            <person name="Mun J.-H."/>
        </authorList>
    </citation>
    <scope>NUCLEOTIDE SEQUENCE [LARGE SCALE GENOMIC DNA]</scope>
    <source>
        <strain evidence="3">cv. Jeju island</strain>
        <tissue evidence="2">Leaf</tissue>
    </source>
</reference>
<evidence type="ECO:0000313" key="3">
    <source>
        <dbReference type="Proteomes" id="UP000250321"/>
    </source>
</evidence>
<accession>A0A314XVE3</accession>
<evidence type="ECO:0000256" key="1">
    <source>
        <dbReference type="SAM" id="MobiDB-lite"/>
    </source>
</evidence>
<protein>
    <recommendedName>
        <fullName evidence="4">Coiled-coil SMC6 And NSE5 INteracting (CANIN) domain-containing protein</fullName>
    </recommendedName>
</protein>
<evidence type="ECO:0000313" key="2">
    <source>
        <dbReference type="EMBL" id="PQP95283.1"/>
    </source>
</evidence>
<sequence>MMDMDNFLDFESEDPLVNRPTVTKKRKKTIGLDDLLTDFYKEEDKLVEKKSKRAKPRRNNDSDEEDNHKEAALYDIVDKCESEMREISGKEDSFVWGICAFGDQKTPPPLSFPEIKSCTLLQSFINDELNSVIDISTENGDTFLEGLLVNGWLSKLVFASRHLEESVATWTFNLMLYSPKEDLRASACDFWCAILSFENEVDLQPIKIDWFPSYSELKIALESYGFLFKFSSNSDSARSNSASRGPAQNIRAWLKLATASCQMRNKRAMYLTSEAEELIEVIICLFSDRQLQGLLVLLNECMLSAISYFTNGEWESSCEKIANSLACRVPKDLNCLRIVECISVVNTRCKLFRSTVAHQILLSYFDHKAPSEEEILKLLIPINVKDKSCDFFKMYIHLVLTENWLLSNQLLEDKPVLKAMWRHYLRNCSCMIASTDLRCFASKVRNKASYLLQGTVS</sequence>
<feature type="compositionally biased region" description="Basic and acidic residues" evidence="1">
    <location>
        <begin position="58"/>
        <end position="67"/>
    </location>
</feature>
<proteinExistence type="predicted"/>
<name>A0A314XVE3_PRUYE</name>
<dbReference type="AlphaFoldDB" id="A0A314XVE3"/>
<feature type="region of interest" description="Disordered" evidence="1">
    <location>
        <begin position="46"/>
        <end position="67"/>
    </location>
</feature>
<dbReference type="PANTHER" id="PTHR37212">
    <property type="entry name" value="ACTIN PROTEIN 2/3 COMPLEX SUBUNIT-LIKE PROTEIN"/>
    <property type="match status" value="1"/>
</dbReference>
<organism evidence="2 3">
    <name type="scientific">Prunus yedoensis var. nudiflora</name>
    <dbReference type="NCBI Taxonomy" id="2094558"/>
    <lineage>
        <taxon>Eukaryota</taxon>
        <taxon>Viridiplantae</taxon>
        <taxon>Streptophyta</taxon>
        <taxon>Embryophyta</taxon>
        <taxon>Tracheophyta</taxon>
        <taxon>Spermatophyta</taxon>
        <taxon>Magnoliopsida</taxon>
        <taxon>eudicotyledons</taxon>
        <taxon>Gunneridae</taxon>
        <taxon>Pentapetalae</taxon>
        <taxon>rosids</taxon>
        <taxon>fabids</taxon>
        <taxon>Rosales</taxon>
        <taxon>Rosaceae</taxon>
        <taxon>Amygdaloideae</taxon>
        <taxon>Amygdaleae</taxon>
        <taxon>Prunus</taxon>
    </lineage>
</organism>
<gene>
    <name evidence="2" type="ORF">Pyn_10441</name>
</gene>
<dbReference type="Proteomes" id="UP000250321">
    <property type="component" value="Unassembled WGS sequence"/>
</dbReference>
<dbReference type="STRING" id="2094558.A0A314XVE3"/>
<evidence type="ECO:0008006" key="4">
    <source>
        <dbReference type="Google" id="ProtNLM"/>
    </source>
</evidence>
<dbReference type="PANTHER" id="PTHR37212:SF2">
    <property type="entry name" value="ACTIN PROTEIN 2_3 COMPLEX SUBUNIT-LIKE PROTEIN"/>
    <property type="match status" value="1"/>
</dbReference>